<gene>
    <name evidence="2" type="ORF">ING2E5B_2193</name>
</gene>
<dbReference type="GO" id="GO:0003676">
    <property type="term" value="F:nucleic acid binding"/>
    <property type="evidence" value="ECO:0007669"/>
    <property type="project" value="InterPro"/>
</dbReference>
<dbReference type="EMBL" id="LN515532">
    <property type="protein sequence ID" value="CEA16921.1"/>
    <property type="molecule type" value="Genomic_DNA"/>
</dbReference>
<keyword evidence="3" id="KW-1185">Reference proteome</keyword>
<dbReference type="PANTHER" id="PTHR47642">
    <property type="entry name" value="ATP-DEPENDENT DNA HELICASE"/>
    <property type="match status" value="1"/>
</dbReference>
<dbReference type="KEGG" id="pbt:ING2E5B_2193"/>
<dbReference type="HOGENOM" id="CLU_001613_6_0_10"/>
<dbReference type="SUPFAM" id="SSF47819">
    <property type="entry name" value="HRDC-like"/>
    <property type="match status" value="1"/>
</dbReference>
<evidence type="ECO:0000313" key="3">
    <source>
        <dbReference type="Proteomes" id="UP000032417"/>
    </source>
</evidence>
<name>A0A098C3B2_9BACT</name>
<dbReference type="FunFam" id="3.40.50.300:FF:001498">
    <property type="entry name" value="ATP-dependent DNA helicase"/>
    <property type="match status" value="1"/>
</dbReference>
<organism evidence="2 3">
    <name type="scientific">Fermentimonas caenicola</name>
    <dbReference type="NCBI Taxonomy" id="1562970"/>
    <lineage>
        <taxon>Bacteria</taxon>
        <taxon>Pseudomonadati</taxon>
        <taxon>Bacteroidota</taxon>
        <taxon>Bacteroidia</taxon>
        <taxon>Bacteroidales</taxon>
        <taxon>Dysgonomonadaceae</taxon>
        <taxon>Fermentimonas</taxon>
    </lineage>
</organism>
<dbReference type="InterPro" id="IPR010285">
    <property type="entry name" value="DNA_helicase_pif1-like_DEAD"/>
</dbReference>
<dbReference type="GO" id="GO:0000723">
    <property type="term" value="P:telomere maintenance"/>
    <property type="evidence" value="ECO:0007669"/>
    <property type="project" value="InterPro"/>
</dbReference>
<evidence type="ECO:0000313" key="2">
    <source>
        <dbReference type="EMBL" id="CEA16921.1"/>
    </source>
</evidence>
<sequence length="710" mass="81184">MLISNPYECAMEFAVNTDRDIFITGKAGTGKTTFLHKFREETAKQVAIVAPTGVAAINAGGTTIHSFFQLPFTPFAPTPEGRSSLISRIKMNKRRRSVIRELEVLVIDEISMVRADVLDAIDAVLRSIRNRREEPFGGVQMIFIGDMHQLSPVAKTDEWSIISDYYDSVYFFSSHVIQKYPPTYIEFDRIFRQSDNQFINVLNEVRNNSLSSEGISLLKSRYFPEFIPQAEENYITLTTHNYSADSINNTELDKLKSPIHEFHAVIKGNFPENAYPIDEVLELKEGAKVMFIKNDIETPRRFYNGKIGVIISIDGDQITVECPGDRDEIIVTPLIWENIQYNTNPENNTIEEKIIGTFEQIPLRLAWAITIHKSQGLTFDKAIIDAGNAFSPGQVYVALSRCRSLEGIVLKSRVNYESIRVDDQVVQFSSYKQDHKSIINELDFAKNKFRTSLLLQLYNFSSLCNDAQSWLNITKGEEPSFNEETIPFAESIFKQLNEIENVAEKFRVQLERIVSREIVDTEFLSERLNSSSDYFAEKLDYLMASLKRSPATTDSKAVAKSYDESLSMIYNSAALKMHMIKHTACNFSVETYYSARNSFIKPDFNIKSYSRGKSTVQLKSKHPDLLNELVQIRNYISENENLPPYIVASTKTLVQMADYMPETEKDLLKIYGFGKKKLARFGAQFLEVINDYIAENDLQSEMIHFEKHKS</sequence>
<dbReference type="PANTHER" id="PTHR47642:SF5">
    <property type="entry name" value="ATP-DEPENDENT DNA HELICASE"/>
    <property type="match status" value="1"/>
</dbReference>
<dbReference type="InterPro" id="IPR051055">
    <property type="entry name" value="PIF1_helicase"/>
</dbReference>
<evidence type="ECO:0000259" key="1">
    <source>
        <dbReference type="PROSITE" id="PS50967"/>
    </source>
</evidence>
<proteinExistence type="predicted"/>
<dbReference type="GO" id="GO:0000166">
    <property type="term" value="F:nucleotide binding"/>
    <property type="evidence" value="ECO:0007669"/>
    <property type="project" value="InterPro"/>
</dbReference>
<dbReference type="PROSITE" id="PS50967">
    <property type="entry name" value="HRDC"/>
    <property type="match status" value="1"/>
</dbReference>
<dbReference type="PATRIC" id="fig|1562970.3.peg.2167"/>
<dbReference type="InterPro" id="IPR044876">
    <property type="entry name" value="HRDC_dom_sf"/>
</dbReference>
<dbReference type="SMART" id="SM00341">
    <property type="entry name" value="HRDC"/>
    <property type="match status" value="1"/>
</dbReference>
<dbReference type="Gene3D" id="3.40.50.300">
    <property type="entry name" value="P-loop containing nucleotide triphosphate hydrolases"/>
    <property type="match status" value="2"/>
</dbReference>
<dbReference type="InterPro" id="IPR010997">
    <property type="entry name" value="HRDC-like_sf"/>
</dbReference>
<dbReference type="Pfam" id="PF05970">
    <property type="entry name" value="PIF1"/>
    <property type="match status" value="1"/>
</dbReference>
<dbReference type="InterPro" id="IPR027417">
    <property type="entry name" value="P-loop_NTPase"/>
</dbReference>
<dbReference type="STRING" id="1562970.ING2E5B_2193"/>
<dbReference type="AlphaFoldDB" id="A0A098C3B2"/>
<protein>
    <submittedName>
        <fullName evidence="2">Hrdc domain-containing protein</fullName>
    </submittedName>
</protein>
<dbReference type="Proteomes" id="UP000032417">
    <property type="component" value="Chromosome 1"/>
</dbReference>
<dbReference type="GO" id="GO:0003678">
    <property type="term" value="F:DNA helicase activity"/>
    <property type="evidence" value="ECO:0007669"/>
    <property type="project" value="InterPro"/>
</dbReference>
<dbReference type="Pfam" id="PF00570">
    <property type="entry name" value="HRDC"/>
    <property type="match status" value="1"/>
</dbReference>
<dbReference type="GO" id="GO:0006281">
    <property type="term" value="P:DNA repair"/>
    <property type="evidence" value="ECO:0007669"/>
    <property type="project" value="InterPro"/>
</dbReference>
<feature type="domain" description="HRDC" evidence="1">
    <location>
        <begin position="619"/>
        <end position="699"/>
    </location>
</feature>
<dbReference type="Gene3D" id="2.30.30.940">
    <property type="match status" value="1"/>
</dbReference>
<accession>A0A098C3B2</accession>
<dbReference type="CDD" id="cd18809">
    <property type="entry name" value="SF1_C_RecD"/>
    <property type="match status" value="1"/>
</dbReference>
<dbReference type="InterPro" id="IPR002121">
    <property type="entry name" value="HRDC_dom"/>
</dbReference>
<reference evidence="2 3" key="1">
    <citation type="submission" date="2014-08" db="EMBL/GenBank/DDBJ databases">
        <authorList>
            <person name="Wibberg D."/>
        </authorList>
    </citation>
    <scope>NUCLEOTIDE SEQUENCE [LARGE SCALE GENOMIC DNA]</scope>
    <source>
        <strain evidence="3">ING2-E5B</strain>
    </source>
</reference>
<dbReference type="OrthoDB" id="9763659at2"/>
<dbReference type="SUPFAM" id="SSF52540">
    <property type="entry name" value="P-loop containing nucleoside triphosphate hydrolases"/>
    <property type="match status" value="2"/>
</dbReference>
<dbReference type="Gene3D" id="1.10.150.80">
    <property type="entry name" value="HRDC domain"/>
    <property type="match status" value="1"/>
</dbReference>